<dbReference type="Proteomes" id="UP000321514">
    <property type="component" value="Unassembled WGS sequence"/>
</dbReference>
<feature type="chain" id="PRO_5022969778" evidence="2">
    <location>
        <begin position="28"/>
        <end position="369"/>
    </location>
</feature>
<proteinExistence type="inferred from homology"/>
<keyword evidence="2" id="KW-0732">Signal</keyword>
<evidence type="ECO:0000313" key="7">
    <source>
        <dbReference type="Proteomes" id="UP000321514"/>
    </source>
</evidence>
<name>A0A511T0L8_MYXFU</name>
<evidence type="ECO:0000256" key="1">
    <source>
        <dbReference type="ARBA" id="ARBA00009477"/>
    </source>
</evidence>
<accession>A0A511T0L8</accession>
<dbReference type="RefSeq" id="WP_046710816.1">
    <property type="nucleotide sequence ID" value="NZ_BJXR01000025.1"/>
</dbReference>
<protein>
    <submittedName>
        <fullName evidence="5">RND family efflux transporter, MFP subunit</fullName>
    </submittedName>
</protein>
<dbReference type="InterPro" id="IPR058792">
    <property type="entry name" value="Beta-barrel_RND_2"/>
</dbReference>
<dbReference type="EMBL" id="FOIB01000001">
    <property type="protein sequence ID" value="SES91949.1"/>
    <property type="molecule type" value="Genomic_DNA"/>
</dbReference>
<dbReference type="Gene3D" id="2.40.420.20">
    <property type="match status" value="1"/>
</dbReference>
<evidence type="ECO:0000259" key="3">
    <source>
        <dbReference type="Pfam" id="PF25954"/>
    </source>
</evidence>
<dbReference type="Pfam" id="PF25954">
    <property type="entry name" value="Beta-barrel_RND_2"/>
    <property type="match status" value="1"/>
</dbReference>
<dbReference type="Gene3D" id="2.40.30.170">
    <property type="match status" value="1"/>
</dbReference>
<evidence type="ECO:0000313" key="5">
    <source>
        <dbReference type="EMBL" id="SES91949.1"/>
    </source>
</evidence>
<dbReference type="GO" id="GO:1990281">
    <property type="term" value="C:efflux pump complex"/>
    <property type="evidence" value="ECO:0007669"/>
    <property type="project" value="TreeGrafter"/>
</dbReference>
<evidence type="ECO:0000313" key="4">
    <source>
        <dbReference type="EMBL" id="GEN07407.1"/>
    </source>
</evidence>
<dbReference type="EMBL" id="BJXR01000025">
    <property type="protein sequence ID" value="GEN07407.1"/>
    <property type="molecule type" value="Genomic_DNA"/>
</dbReference>
<comment type="caution">
    <text evidence="4">The sequence shown here is derived from an EMBL/GenBank/DDBJ whole genome shotgun (WGS) entry which is preliminary data.</text>
</comment>
<feature type="signal peptide" evidence="2">
    <location>
        <begin position="1"/>
        <end position="27"/>
    </location>
</feature>
<dbReference type="Proteomes" id="UP000183760">
    <property type="component" value="Unassembled WGS sequence"/>
</dbReference>
<dbReference type="Gene3D" id="2.40.50.100">
    <property type="match status" value="1"/>
</dbReference>
<feature type="domain" description="CusB-like beta-barrel" evidence="3">
    <location>
        <begin position="222"/>
        <end position="293"/>
    </location>
</feature>
<gene>
    <name evidence="4" type="ORF">MFU01_24440</name>
    <name evidence="5" type="ORF">SAMN05443572_101575</name>
</gene>
<dbReference type="SUPFAM" id="SSF111369">
    <property type="entry name" value="HlyD-like secretion proteins"/>
    <property type="match status" value="1"/>
</dbReference>
<keyword evidence="6" id="KW-1185">Reference proteome</keyword>
<organism evidence="4 7">
    <name type="scientific">Myxococcus fulvus</name>
    <dbReference type="NCBI Taxonomy" id="33"/>
    <lineage>
        <taxon>Bacteria</taxon>
        <taxon>Pseudomonadati</taxon>
        <taxon>Myxococcota</taxon>
        <taxon>Myxococcia</taxon>
        <taxon>Myxococcales</taxon>
        <taxon>Cystobacterineae</taxon>
        <taxon>Myxococcaceae</taxon>
        <taxon>Myxococcus</taxon>
    </lineage>
</organism>
<dbReference type="PANTHER" id="PTHR30469">
    <property type="entry name" value="MULTIDRUG RESISTANCE PROTEIN MDTA"/>
    <property type="match status" value="1"/>
</dbReference>
<dbReference type="PANTHER" id="PTHR30469:SF15">
    <property type="entry name" value="HLYD FAMILY OF SECRETION PROTEINS"/>
    <property type="match status" value="1"/>
</dbReference>
<evidence type="ECO:0000313" key="6">
    <source>
        <dbReference type="Proteomes" id="UP000183760"/>
    </source>
</evidence>
<dbReference type="InterPro" id="IPR006143">
    <property type="entry name" value="RND_pump_MFP"/>
</dbReference>
<dbReference type="OrthoDB" id="5498623at2"/>
<dbReference type="NCBIfam" id="TIGR01730">
    <property type="entry name" value="RND_mfp"/>
    <property type="match status" value="1"/>
</dbReference>
<dbReference type="STRING" id="1334629.MFUL124B02_03800"/>
<dbReference type="Gene3D" id="1.10.287.470">
    <property type="entry name" value="Helix hairpin bin"/>
    <property type="match status" value="1"/>
</dbReference>
<dbReference type="AlphaFoldDB" id="A0A511T0L8"/>
<comment type="similarity">
    <text evidence="1">Belongs to the membrane fusion protein (MFP) (TC 8.A.1) family.</text>
</comment>
<sequence length="369" mass="38125">MNLPSNSRAPRALAVAGLVAATLSVSACSRADASSTPAAGAKTEAAPPSVKLVSARTVKAAPREEVTGTLFPAQMLQVGFEVGGRLAAVKVGKGTVVKKGDVLGQLDVEIVDAQVAQAEAAVAAAQAGADMAADVAARNQTLQKEGGVSDLQNRSTAAQAAQAQAQLLAAKAQLSQARAARRRHDLKAPFEGTLIDAPEQTGATVGPGTPLFNLERLDTLLLKTTVAESLRARLKPGQKVRVESIAGGAFTEDAVVRTILPSADPATRRVPVELAVPNADGRFVAHTLARAVLQLGDDQDARVVPGSALSSANGDHVLIVGSGGEVKRVDVQVLERREREVVVLARSEFESVIDHPTPSLSQGSRVTVK</sequence>
<evidence type="ECO:0000256" key="2">
    <source>
        <dbReference type="SAM" id="SignalP"/>
    </source>
</evidence>
<dbReference type="GO" id="GO:0015562">
    <property type="term" value="F:efflux transmembrane transporter activity"/>
    <property type="evidence" value="ECO:0007669"/>
    <property type="project" value="TreeGrafter"/>
</dbReference>
<reference evidence="4 7" key="2">
    <citation type="submission" date="2019-07" db="EMBL/GenBank/DDBJ databases">
        <title>Whole genome shotgun sequence of Myxococcus fulvus NBRC 100333.</title>
        <authorList>
            <person name="Hosoyama A."/>
            <person name="Uohara A."/>
            <person name="Ohji S."/>
            <person name="Ichikawa N."/>
        </authorList>
    </citation>
    <scope>NUCLEOTIDE SEQUENCE [LARGE SCALE GENOMIC DNA]</scope>
    <source>
        <strain evidence="4 7">NBRC 100333</strain>
    </source>
</reference>
<reference evidence="5 6" key="1">
    <citation type="submission" date="2016-10" db="EMBL/GenBank/DDBJ databases">
        <authorList>
            <person name="Varghese N."/>
            <person name="Submissions S."/>
        </authorList>
    </citation>
    <scope>NUCLEOTIDE SEQUENCE [LARGE SCALE GENOMIC DNA]</scope>
    <source>
        <strain evidence="5 6">DSM 16525</strain>
    </source>
</reference>